<proteinExistence type="predicted"/>
<dbReference type="EMBL" id="CAFAAJ010000084">
    <property type="protein sequence ID" value="CAB4808418.1"/>
    <property type="molecule type" value="Genomic_DNA"/>
</dbReference>
<dbReference type="InterPro" id="IPR002145">
    <property type="entry name" value="CopG"/>
</dbReference>
<name>A0A6J6YM36_9ZZZZ</name>
<protein>
    <submittedName>
        <fullName evidence="2">Unannotated protein</fullName>
    </submittedName>
</protein>
<dbReference type="Pfam" id="PF01402">
    <property type="entry name" value="RHH_1"/>
    <property type="match status" value="1"/>
</dbReference>
<dbReference type="GO" id="GO:0006355">
    <property type="term" value="P:regulation of DNA-templated transcription"/>
    <property type="evidence" value="ECO:0007669"/>
    <property type="project" value="InterPro"/>
</dbReference>
<dbReference type="SUPFAM" id="SSF47598">
    <property type="entry name" value="Ribbon-helix-helix"/>
    <property type="match status" value="1"/>
</dbReference>
<dbReference type="AlphaFoldDB" id="A0A6J6YM36"/>
<evidence type="ECO:0000259" key="1">
    <source>
        <dbReference type="Pfam" id="PF01402"/>
    </source>
</evidence>
<reference evidence="2" key="1">
    <citation type="submission" date="2020-05" db="EMBL/GenBank/DDBJ databases">
        <authorList>
            <person name="Chiriac C."/>
            <person name="Salcher M."/>
            <person name="Ghai R."/>
            <person name="Kavagutti S V."/>
        </authorList>
    </citation>
    <scope>NUCLEOTIDE SEQUENCE</scope>
</reference>
<sequence length="81" mass="8998">MLAYMQRTTVKLPDELDARLRHEAQRRGTTVSALTREAIENLLGAHHGKRRLLAAGAGASGRDDISERIEEILANEVRPSH</sequence>
<dbReference type="InterPro" id="IPR010985">
    <property type="entry name" value="Ribbon_hlx_hlx"/>
</dbReference>
<dbReference type="CDD" id="cd21631">
    <property type="entry name" value="RHH_CopG_NikR-like"/>
    <property type="match status" value="1"/>
</dbReference>
<organism evidence="2">
    <name type="scientific">freshwater metagenome</name>
    <dbReference type="NCBI Taxonomy" id="449393"/>
    <lineage>
        <taxon>unclassified sequences</taxon>
        <taxon>metagenomes</taxon>
        <taxon>ecological metagenomes</taxon>
    </lineage>
</organism>
<gene>
    <name evidence="2" type="ORF">UFOPK3001_01386</name>
</gene>
<accession>A0A6J6YM36</accession>
<evidence type="ECO:0000313" key="2">
    <source>
        <dbReference type="EMBL" id="CAB4808418.1"/>
    </source>
</evidence>
<feature type="domain" description="Ribbon-helix-helix protein CopG" evidence="1">
    <location>
        <begin position="7"/>
        <end position="43"/>
    </location>
</feature>